<dbReference type="AlphaFoldDB" id="A0AAD4M143"/>
<reference evidence="6" key="1">
    <citation type="journal article" date="2022" name="New Phytol.">
        <title>Evolutionary transition to the ectomycorrhizal habit in the genomes of a hyperdiverse lineage of mushroom-forming fungi.</title>
        <authorList>
            <person name="Looney B."/>
            <person name="Miyauchi S."/>
            <person name="Morin E."/>
            <person name="Drula E."/>
            <person name="Courty P.E."/>
            <person name="Kohler A."/>
            <person name="Kuo A."/>
            <person name="LaButti K."/>
            <person name="Pangilinan J."/>
            <person name="Lipzen A."/>
            <person name="Riley R."/>
            <person name="Andreopoulos W."/>
            <person name="He G."/>
            <person name="Johnson J."/>
            <person name="Nolan M."/>
            <person name="Tritt A."/>
            <person name="Barry K.W."/>
            <person name="Grigoriev I.V."/>
            <person name="Nagy L.G."/>
            <person name="Hibbett D."/>
            <person name="Henrissat B."/>
            <person name="Matheny P.B."/>
            <person name="Labbe J."/>
            <person name="Martin F.M."/>
        </authorList>
    </citation>
    <scope>NUCLEOTIDE SEQUENCE</scope>
    <source>
        <strain evidence="6">BPL690</strain>
    </source>
</reference>
<keyword evidence="3" id="KW-0496">Mitochondrion</keyword>
<dbReference type="InterPro" id="IPR036291">
    <property type="entry name" value="NAD(P)-bd_dom_sf"/>
</dbReference>
<dbReference type="EMBL" id="WTXG01000056">
    <property type="protein sequence ID" value="KAI0295632.1"/>
    <property type="molecule type" value="Genomic_DNA"/>
</dbReference>
<feature type="domain" description="NAD-dependent epimerase/dehydratase" evidence="5">
    <location>
        <begin position="10"/>
        <end position="151"/>
    </location>
</feature>
<dbReference type="SUPFAM" id="SSF51735">
    <property type="entry name" value="NAD(P)-binding Rossmann-fold domains"/>
    <property type="match status" value="1"/>
</dbReference>
<name>A0AAD4M143_9AGAM</name>
<dbReference type="InterPro" id="IPR001509">
    <property type="entry name" value="Epimerase_deHydtase"/>
</dbReference>
<evidence type="ECO:0000256" key="2">
    <source>
        <dbReference type="ARBA" id="ARBA00006617"/>
    </source>
</evidence>
<comment type="subcellular location">
    <subcellularLocation>
        <location evidence="1">Mitochondrion outer membrane</location>
        <topology evidence="1">Peripheral membrane protein</topology>
    </subcellularLocation>
</comment>
<proteinExistence type="inferred from homology"/>
<dbReference type="PANTHER" id="PTHR14097">
    <property type="entry name" value="OXIDOREDUCTASE HTATIP2"/>
    <property type="match status" value="1"/>
</dbReference>
<evidence type="ECO:0000259" key="5">
    <source>
        <dbReference type="Pfam" id="PF01370"/>
    </source>
</evidence>
<dbReference type="Proteomes" id="UP001203297">
    <property type="component" value="Unassembled WGS sequence"/>
</dbReference>
<gene>
    <name evidence="6" type="ORF">B0F90DRAFT_1749956</name>
</gene>
<keyword evidence="4" id="KW-0472">Membrane</keyword>
<organism evidence="6 7">
    <name type="scientific">Multifurca ochricompacta</name>
    <dbReference type="NCBI Taxonomy" id="376703"/>
    <lineage>
        <taxon>Eukaryota</taxon>
        <taxon>Fungi</taxon>
        <taxon>Dikarya</taxon>
        <taxon>Basidiomycota</taxon>
        <taxon>Agaricomycotina</taxon>
        <taxon>Agaricomycetes</taxon>
        <taxon>Russulales</taxon>
        <taxon>Russulaceae</taxon>
        <taxon>Multifurca</taxon>
    </lineage>
</organism>
<comment type="caution">
    <text evidence="6">The sequence shown here is derived from an EMBL/GenBank/DDBJ whole genome shotgun (WGS) entry which is preliminary data.</text>
</comment>
<evidence type="ECO:0000256" key="1">
    <source>
        <dbReference type="ARBA" id="ARBA00004450"/>
    </source>
</evidence>
<evidence type="ECO:0000313" key="7">
    <source>
        <dbReference type="Proteomes" id="UP001203297"/>
    </source>
</evidence>
<protein>
    <recommendedName>
        <fullName evidence="5">NAD-dependent epimerase/dehydratase domain-containing protein</fullName>
    </recommendedName>
</protein>
<evidence type="ECO:0000256" key="3">
    <source>
        <dbReference type="ARBA" id="ARBA00023128"/>
    </source>
</evidence>
<dbReference type="GO" id="GO:0005741">
    <property type="term" value="C:mitochondrial outer membrane"/>
    <property type="evidence" value="ECO:0007669"/>
    <property type="project" value="UniProtKB-SubCell"/>
</dbReference>
<evidence type="ECO:0000256" key="4">
    <source>
        <dbReference type="ARBA" id="ARBA00023136"/>
    </source>
</evidence>
<comment type="similarity">
    <text evidence="2">Belongs to the FMP52 family.</text>
</comment>
<dbReference type="PANTHER" id="PTHR14097:SF7">
    <property type="entry name" value="OXIDOREDUCTASE HTATIP2"/>
    <property type="match status" value="1"/>
</dbReference>
<sequence>MTAVAAGKSALVIGATGQVGQHVLYEVLRSTHFTRVCEAGRRLTQIESLPEDVKKVAGNGGKLEQLKVVDFGDDDVSSRGGGGGGERKWQETFRQGAFDVIFIALGTNMHDAKTRENFKRVDMDYTLNVARYAKTEDASHHQRLIYVSSNAAKKDSYSFYSRSKADTEQGLADLGYEDTIIFRPGFLRNTNRPVLRPIEVIAGPISTGLSFFTNKLEINVDQLGKSIRIAGEQGTIGLPPIAEATSTNWGVSGSRNFTVVMNRGARALAQENI</sequence>
<evidence type="ECO:0000313" key="6">
    <source>
        <dbReference type="EMBL" id="KAI0295632.1"/>
    </source>
</evidence>
<dbReference type="Gene3D" id="3.40.50.720">
    <property type="entry name" value="NAD(P)-binding Rossmann-like Domain"/>
    <property type="match status" value="1"/>
</dbReference>
<accession>A0AAD4M143</accession>
<keyword evidence="7" id="KW-1185">Reference proteome</keyword>
<dbReference type="Pfam" id="PF01370">
    <property type="entry name" value="Epimerase"/>
    <property type="match status" value="1"/>
</dbReference>